<proteinExistence type="predicted"/>
<feature type="region of interest" description="Disordered" evidence="1">
    <location>
        <begin position="1"/>
        <end position="35"/>
    </location>
</feature>
<feature type="region of interest" description="Disordered" evidence="1">
    <location>
        <begin position="103"/>
        <end position="134"/>
    </location>
</feature>
<dbReference type="Gene3D" id="1.20.900.10">
    <property type="entry name" value="Dbl homology (DH) domain"/>
    <property type="match status" value="1"/>
</dbReference>
<evidence type="ECO:0000313" key="4">
    <source>
        <dbReference type="Proteomes" id="UP001218218"/>
    </source>
</evidence>
<dbReference type="Proteomes" id="UP001218218">
    <property type="component" value="Unassembled WGS sequence"/>
</dbReference>
<dbReference type="GO" id="GO:0005085">
    <property type="term" value="F:guanyl-nucleotide exchange factor activity"/>
    <property type="evidence" value="ECO:0007669"/>
    <property type="project" value="InterPro"/>
</dbReference>
<dbReference type="SUPFAM" id="SSF48065">
    <property type="entry name" value="DBL homology domain (DH-domain)"/>
    <property type="match status" value="1"/>
</dbReference>
<feature type="compositionally biased region" description="Acidic residues" evidence="1">
    <location>
        <begin position="1"/>
        <end position="11"/>
    </location>
</feature>
<feature type="domain" description="DH" evidence="2">
    <location>
        <begin position="315"/>
        <end position="367"/>
    </location>
</feature>
<comment type="caution">
    <text evidence="3">The sequence shown here is derived from an EMBL/GenBank/DDBJ whole genome shotgun (WGS) entry which is preliminary data.</text>
</comment>
<keyword evidence="4" id="KW-1185">Reference proteome</keyword>
<gene>
    <name evidence="3" type="ORF">DFH08DRAFT_684952</name>
</gene>
<dbReference type="PROSITE" id="PS50010">
    <property type="entry name" value="DH_2"/>
    <property type="match status" value="1"/>
</dbReference>
<dbReference type="AlphaFoldDB" id="A0AAD7AKU1"/>
<dbReference type="InterPro" id="IPR035899">
    <property type="entry name" value="DBL_dom_sf"/>
</dbReference>
<evidence type="ECO:0000313" key="3">
    <source>
        <dbReference type="EMBL" id="KAJ7361474.1"/>
    </source>
</evidence>
<evidence type="ECO:0000256" key="1">
    <source>
        <dbReference type="SAM" id="MobiDB-lite"/>
    </source>
</evidence>
<sequence length="377" mass="41268">MFTLNVDDEETESPRSESPVNAPLEQPPLPRLNAHVASPKRRWTLAMALTDEGISDELLVEKLEALRSRSRTASFVGTDDANFEVEDDVAEWDGMWAAYDDELDADEEPPPLPPKDATLSHAQRTTSLPALPSPSTVRWQSARRALLTCRELVRTERHYLTSLHLLLDGGTRTPPPPLMRAYAGALAKESAGLLRRMEEDPSAWGVAAAFLGAEEGVETALVAWCGVVGGWFVDGERPTKRLSKMRSTSTRAGSECGAVEEEEGSVEKAGAGKPTKRRSSMKLLSLSALSLSGEPGEATVSRARSKKERDALPALRDLAILPTQRVMRYVLLYRDLLDQTPVSSPSRALVARSVDAAMRIAQRCDRAQGNAAFLQRR</sequence>
<name>A0AAD7AKU1_9AGAR</name>
<organism evidence="3 4">
    <name type="scientific">Mycena albidolilacea</name>
    <dbReference type="NCBI Taxonomy" id="1033008"/>
    <lineage>
        <taxon>Eukaryota</taxon>
        <taxon>Fungi</taxon>
        <taxon>Dikarya</taxon>
        <taxon>Basidiomycota</taxon>
        <taxon>Agaricomycotina</taxon>
        <taxon>Agaricomycetes</taxon>
        <taxon>Agaricomycetidae</taxon>
        <taxon>Agaricales</taxon>
        <taxon>Marasmiineae</taxon>
        <taxon>Mycenaceae</taxon>
        <taxon>Mycena</taxon>
    </lineage>
</organism>
<dbReference type="EMBL" id="JARIHO010000005">
    <property type="protein sequence ID" value="KAJ7361474.1"/>
    <property type="molecule type" value="Genomic_DNA"/>
</dbReference>
<feature type="compositionally biased region" description="Polar residues" evidence="1">
    <location>
        <begin position="120"/>
        <end position="134"/>
    </location>
</feature>
<dbReference type="InterPro" id="IPR000219">
    <property type="entry name" value="DH_dom"/>
</dbReference>
<protein>
    <recommendedName>
        <fullName evidence="2">DH domain-containing protein</fullName>
    </recommendedName>
</protein>
<accession>A0AAD7AKU1</accession>
<feature type="region of interest" description="Disordered" evidence="1">
    <location>
        <begin position="243"/>
        <end position="279"/>
    </location>
</feature>
<dbReference type="Pfam" id="PF00621">
    <property type="entry name" value="RhoGEF"/>
    <property type="match status" value="1"/>
</dbReference>
<reference evidence="3" key="1">
    <citation type="submission" date="2023-03" db="EMBL/GenBank/DDBJ databases">
        <title>Massive genome expansion in bonnet fungi (Mycena s.s.) driven by repeated elements and novel gene families across ecological guilds.</title>
        <authorList>
            <consortium name="Lawrence Berkeley National Laboratory"/>
            <person name="Harder C.B."/>
            <person name="Miyauchi S."/>
            <person name="Viragh M."/>
            <person name="Kuo A."/>
            <person name="Thoen E."/>
            <person name="Andreopoulos B."/>
            <person name="Lu D."/>
            <person name="Skrede I."/>
            <person name="Drula E."/>
            <person name="Henrissat B."/>
            <person name="Morin E."/>
            <person name="Kohler A."/>
            <person name="Barry K."/>
            <person name="LaButti K."/>
            <person name="Morin E."/>
            <person name="Salamov A."/>
            <person name="Lipzen A."/>
            <person name="Mereny Z."/>
            <person name="Hegedus B."/>
            <person name="Baldrian P."/>
            <person name="Stursova M."/>
            <person name="Weitz H."/>
            <person name="Taylor A."/>
            <person name="Grigoriev I.V."/>
            <person name="Nagy L.G."/>
            <person name="Martin F."/>
            <person name="Kauserud H."/>
        </authorList>
    </citation>
    <scope>NUCLEOTIDE SEQUENCE</scope>
    <source>
        <strain evidence="3">CBHHK002</strain>
    </source>
</reference>
<evidence type="ECO:0000259" key="2">
    <source>
        <dbReference type="PROSITE" id="PS50010"/>
    </source>
</evidence>